<sequence length="241" mass="26431">MPVQVLQLALRVIIFVSLASIFAPHIHVLASPYPMPLALMTYARSQALTSFSESNNTHLAYRNTSGDAILVADDDDSSHLGRCDDLMSLLKLKVLKYNELVNNPPSDQDNLDDYHRSCVTSLASCKDVLGELNDSLAPLRADKGLGNYERNDHLETLLKELINYIKEMLNGTVTLTKNIPIVGPELAPLVSEIKCLVDTLLDFSEDLTDGILNYLKPIVAVGDDNRCKGPLLGVEIVGICL</sequence>
<protein>
    <submittedName>
        <fullName evidence="2">Uncharacterized protein</fullName>
    </submittedName>
</protein>
<evidence type="ECO:0000313" key="3">
    <source>
        <dbReference type="Proteomes" id="UP001175211"/>
    </source>
</evidence>
<keyword evidence="1" id="KW-1133">Transmembrane helix</keyword>
<accession>A0AA39NGG3</accession>
<name>A0AA39NGG3_ARMTA</name>
<dbReference type="GeneID" id="85367629"/>
<keyword evidence="3" id="KW-1185">Reference proteome</keyword>
<dbReference type="AlphaFoldDB" id="A0AA39NGG3"/>
<proteinExistence type="predicted"/>
<dbReference type="RefSeq" id="XP_060336218.1">
    <property type="nucleotide sequence ID" value="XM_060484081.1"/>
</dbReference>
<dbReference type="EMBL" id="JAUEPS010000005">
    <property type="protein sequence ID" value="KAK0465170.1"/>
    <property type="molecule type" value="Genomic_DNA"/>
</dbReference>
<evidence type="ECO:0000256" key="1">
    <source>
        <dbReference type="SAM" id="Phobius"/>
    </source>
</evidence>
<keyword evidence="1" id="KW-0472">Membrane</keyword>
<keyword evidence="1" id="KW-0812">Transmembrane</keyword>
<gene>
    <name evidence="2" type="ORF">EV420DRAFT_943879</name>
</gene>
<reference evidence="2" key="1">
    <citation type="submission" date="2023-06" db="EMBL/GenBank/DDBJ databases">
        <authorList>
            <consortium name="Lawrence Berkeley National Laboratory"/>
            <person name="Ahrendt S."/>
            <person name="Sahu N."/>
            <person name="Indic B."/>
            <person name="Wong-Bajracharya J."/>
            <person name="Merenyi Z."/>
            <person name="Ke H.-M."/>
            <person name="Monk M."/>
            <person name="Kocsube S."/>
            <person name="Drula E."/>
            <person name="Lipzen A."/>
            <person name="Balint B."/>
            <person name="Henrissat B."/>
            <person name="Andreopoulos B."/>
            <person name="Martin F.M."/>
            <person name="Harder C.B."/>
            <person name="Rigling D."/>
            <person name="Ford K.L."/>
            <person name="Foster G.D."/>
            <person name="Pangilinan J."/>
            <person name="Papanicolaou A."/>
            <person name="Barry K."/>
            <person name="LaButti K."/>
            <person name="Viragh M."/>
            <person name="Koriabine M."/>
            <person name="Yan M."/>
            <person name="Riley R."/>
            <person name="Champramary S."/>
            <person name="Plett K.L."/>
            <person name="Tsai I.J."/>
            <person name="Slot J."/>
            <person name="Sipos G."/>
            <person name="Plett J."/>
            <person name="Nagy L.G."/>
            <person name="Grigoriev I.V."/>
        </authorList>
    </citation>
    <scope>NUCLEOTIDE SEQUENCE</scope>
    <source>
        <strain evidence="2">CCBAS 213</strain>
    </source>
</reference>
<evidence type="ECO:0000313" key="2">
    <source>
        <dbReference type="EMBL" id="KAK0465170.1"/>
    </source>
</evidence>
<comment type="caution">
    <text evidence="2">The sequence shown here is derived from an EMBL/GenBank/DDBJ whole genome shotgun (WGS) entry which is preliminary data.</text>
</comment>
<feature type="transmembrane region" description="Helical" evidence="1">
    <location>
        <begin position="12"/>
        <end position="30"/>
    </location>
</feature>
<organism evidence="2 3">
    <name type="scientific">Armillaria tabescens</name>
    <name type="common">Ringless honey mushroom</name>
    <name type="synonym">Agaricus tabescens</name>
    <dbReference type="NCBI Taxonomy" id="1929756"/>
    <lineage>
        <taxon>Eukaryota</taxon>
        <taxon>Fungi</taxon>
        <taxon>Dikarya</taxon>
        <taxon>Basidiomycota</taxon>
        <taxon>Agaricomycotina</taxon>
        <taxon>Agaricomycetes</taxon>
        <taxon>Agaricomycetidae</taxon>
        <taxon>Agaricales</taxon>
        <taxon>Marasmiineae</taxon>
        <taxon>Physalacriaceae</taxon>
        <taxon>Desarmillaria</taxon>
    </lineage>
</organism>
<dbReference type="Proteomes" id="UP001175211">
    <property type="component" value="Unassembled WGS sequence"/>
</dbReference>